<dbReference type="AlphaFoldDB" id="A0A5C7JBX4"/>
<gene>
    <name evidence="1" type="ORF">E6Q11_01850</name>
</gene>
<evidence type="ECO:0000313" key="2">
    <source>
        <dbReference type="Proteomes" id="UP000321026"/>
    </source>
</evidence>
<evidence type="ECO:0000313" key="1">
    <source>
        <dbReference type="EMBL" id="TXG78006.1"/>
    </source>
</evidence>
<dbReference type="EMBL" id="SSDS01000030">
    <property type="protein sequence ID" value="TXG78006.1"/>
    <property type="molecule type" value="Genomic_DNA"/>
</dbReference>
<dbReference type="InterPro" id="IPR006427">
    <property type="entry name" value="Portal_HK97"/>
</dbReference>
<comment type="caution">
    <text evidence="1">The sequence shown here is derived from an EMBL/GenBank/DDBJ whole genome shotgun (WGS) entry which is preliminary data.</text>
</comment>
<protein>
    <submittedName>
        <fullName evidence="1">Phage portal protein</fullName>
    </submittedName>
</protein>
<dbReference type="Proteomes" id="UP000321026">
    <property type="component" value="Unassembled WGS sequence"/>
</dbReference>
<reference evidence="1 2" key="1">
    <citation type="submission" date="2018-09" db="EMBL/GenBank/DDBJ databases">
        <title>Metagenome Assembled Genomes from an Advanced Water Purification Facility.</title>
        <authorList>
            <person name="Stamps B.W."/>
            <person name="Spear J.R."/>
        </authorList>
    </citation>
    <scope>NUCLEOTIDE SEQUENCE [LARGE SCALE GENOMIC DNA]</scope>
    <source>
        <strain evidence="1">Bin_63_2</strain>
    </source>
</reference>
<organism evidence="1 2">
    <name type="scientific">Candidatus Dojkabacteria bacterium</name>
    <dbReference type="NCBI Taxonomy" id="2099670"/>
    <lineage>
        <taxon>Bacteria</taxon>
        <taxon>Candidatus Dojkabacteria</taxon>
    </lineage>
</organism>
<dbReference type="NCBIfam" id="TIGR01537">
    <property type="entry name" value="portal_HK97"/>
    <property type="match status" value="1"/>
</dbReference>
<sequence>MRVPPPKAAKSHEPGFPAVLGGLSPECLLAPNKAGDKPPSTAGNPGSWLLAALGGGTRSTSGIYVTPENALGFIAVYACVKLLAESVAQLPCNLYRRTDDNGNRERANDHPVYDLIHNAPNGWQTAFQYHEYMQGGLGLRGNAFAWVDRNNAGEVTAIIPQNPAKVDVKVGSDRRPIFDLHESGELNVPFSRMHHIAAFSTNGYTGISPIAAGREALGLAMATEKHAGTVFANGTHIKGVLERPYVAGMRSLEEPQIKGLKQQWKNLYSGIDNAGEVAVLQDGLQFKSITMSNEDAQLLASRVHDIGEVARLYNIPPHMIQLLDKATFSNIEHQGLQFVIYTLLPWLRRHESAMMRDFLTSNERSAGHYIEFNVSGLMRGDLQTRYTAYAQGRQWGWLSVNDIRRLENLPPIKGGDVYLQPLNMVEAGSNPLKNTQLQRELDEIKEQANASA</sequence>
<proteinExistence type="predicted"/>
<name>A0A5C7JBX4_9BACT</name>
<accession>A0A5C7JBX4</accession>
<dbReference type="InterPro" id="IPR006944">
    <property type="entry name" value="Phage/GTA_portal"/>
</dbReference>
<dbReference type="Pfam" id="PF04860">
    <property type="entry name" value="Phage_portal"/>
    <property type="match status" value="1"/>
</dbReference>